<proteinExistence type="predicted"/>
<dbReference type="InterPro" id="IPR001623">
    <property type="entry name" value="DnaJ_domain"/>
</dbReference>
<evidence type="ECO:0000313" key="4">
    <source>
        <dbReference type="Proteomes" id="UP001255856"/>
    </source>
</evidence>
<evidence type="ECO:0000256" key="1">
    <source>
        <dbReference type="SAM" id="MobiDB-lite"/>
    </source>
</evidence>
<dbReference type="InterPro" id="IPR012677">
    <property type="entry name" value="Nucleotide-bd_a/b_plait_sf"/>
</dbReference>
<feature type="region of interest" description="Disordered" evidence="1">
    <location>
        <begin position="623"/>
        <end position="670"/>
    </location>
</feature>
<name>A0AAD9IKI2_PROWI</name>
<organism evidence="3 4">
    <name type="scientific">Prototheca wickerhamii</name>
    <dbReference type="NCBI Taxonomy" id="3111"/>
    <lineage>
        <taxon>Eukaryota</taxon>
        <taxon>Viridiplantae</taxon>
        <taxon>Chlorophyta</taxon>
        <taxon>core chlorophytes</taxon>
        <taxon>Trebouxiophyceae</taxon>
        <taxon>Chlorellales</taxon>
        <taxon>Chlorellaceae</taxon>
        <taxon>Prototheca</taxon>
    </lineage>
</organism>
<dbReference type="Pfam" id="PF00226">
    <property type="entry name" value="DnaJ"/>
    <property type="match status" value="1"/>
</dbReference>
<dbReference type="PANTHER" id="PTHR45098:SF1">
    <property type="entry name" value="DNAJ DOMAIN CONTAINING PROTEIN, EXPRESSED"/>
    <property type="match status" value="1"/>
</dbReference>
<dbReference type="InterPro" id="IPR035979">
    <property type="entry name" value="RBD_domain_sf"/>
</dbReference>
<reference evidence="3" key="1">
    <citation type="submission" date="2021-01" db="EMBL/GenBank/DDBJ databases">
        <authorList>
            <person name="Eckstrom K.M.E."/>
        </authorList>
    </citation>
    <scope>NUCLEOTIDE SEQUENCE</scope>
    <source>
        <strain evidence="3">UVCC 0001</strain>
    </source>
</reference>
<feature type="region of interest" description="Disordered" evidence="1">
    <location>
        <begin position="408"/>
        <end position="563"/>
    </location>
</feature>
<dbReference type="PRINTS" id="PR00625">
    <property type="entry name" value="JDOMAIN"/>
</dbReference>
<dbReference type="EMBL" id="JASFZW010000003">
    <property type="protein sequence ID" value="KAK2079301.1"/>
    <property type="molecule type" value="Genomic_DNA"/>
</dbReference>
<comment type="caution">
    <text evidence="3">The sequence shown here is derived from an EMBL/GenBank/DDBJ whole genome shotgun (WGS) entry which is preliminary data.</text>
</comment>
<dbReference type="GO" id="GO:0003676">
    <property type="term" value="F:nucleic acid binding"/>
    <property type="evidence" value="ECO:0007669"/>
    <property type="project" value="InterPro"/>
</dbReference>
<dbReference type="PANTHER" id="PTHR45098">
    <property type="entry name" value="DNAJ DOMAIN CONTAINING PROTEIN, EXPRESSED"/>
    <property type="match status" value="1"/>
</dbReference>
<dbReference type="SUPFAM" id="SSF46565">
    <property type="entry name" value="Chaperone J-domain"/>
    <property type="match status" value="1"/>
</dbReference>
<feature type="region of interest" description="Disordered" evidence="1">
    <location>
        <begin position="244"/>
        <end position="308"/>
    </location>
</feature>
<dbReference type="AlphaFoldDB" id="A0AAD9IKI2"/>
<dbReference type="SMART" id="SM00271">
    <property type="entry name" value="DnaJ"/>
    <property type="match status" value="1"/>
</dbReference>
<feature type="region of interest" description="Disordered" evidence="1">
    <location>
        <begin position="322"/>
        <end position="395"/>
    </location>
</feature>
<dbReference type="CDD" id="cd06257">
    <property type="entry name" value="DnaJ"/>
    <property type="match status" value="1"/>
</dbReference>
<protein>
    <recommendedName>
        <fullName evidence="2">J domain-containing protein</fullName>
    </recommendedName>
</protein>
<sequence>MEENAYKILGIENGPDATEQEIKKASLGSSGKAYRKIALLKHPDKNPDNPAAADEFAALQKAYDILSDAQAREALDKLLKYKDERRRAMMADLEKKEAVVTRERNEEEEARAQWAAAMARMEQKLAEREAASRRAQAAKRSVSDVAPANGGDTPTDEEQKARLDRTLVATWVKKGKDYSVGDLRAIFEEHGPVEDVFMRKEKKKTASALIVMADAAGVQSATSAVNGALESPLLVVPLAKARSEEPPAHTSAAPLSRRAAKGLHPGLWAERSLTSRPGQVAKRERDASVEPNPSGSPAISRVEPAGGGHALGWAASQLAEGGQAGAVAGDNQPSVARGGPGRAKPGPEPAVSELSAAQAGGFRQGERDGARPEASEESSAGAVVDRPLTPSVSQAEQAVLSPLPSTMAVDLGAHGETGHARGSYDGLSAEAAAPPSTPLSGPVDKQNRLLQAQMSAADSRDGVSGAPQPMDDQDVEGETADAADVLGPGDAERDRPAESAPASRRRSLPMDAQILQETSAANDRRLSDAQYAGRDLAMDEAQQAGTDVTSRRYAAPDNDEQGIHYDVQRSLRRSLQSEVEPAISDVAVARVADNCPPELGVASAGMEESNGVRAMSPAASRADLPLLERAGSAVHPQRPSAEISSHSQGSNREFASTKRRRLSSESLDKM</sequence>
<feature type="region of interest" description="Disordered" evidence="1">
    <location>
        <begin position="125"/>
        <end position="161"/>
    </location>
</feature>
<keyword evidence="4" id="KW-1185">Reference proteome</keyword>
<evidence type="ECO:0000313" key="3">
    <source>
        <dbReference type="EMBL" id="KAK2079301.1"/>
    </source>
</evidence>
<dbReference type="Gene3D" id="1.10.287.110">
    <property type="entry name" value="DnaJ domain"/>
    <property type="match status" value="1"/>
</dbReference>
<feature type="compositionally biased region" description="Polar residues" evidence="1">
    <location>
        <begin position="642"/>
        <end position="654"/>
    </location>
</feature>
<dbReference type="Proteomes" id="UP001255856">
    <property type="component" value="Unassembled WGS sequence"/>
</dbReference>
<accession>A0AAD9IKI2</accession>
<dbReference type="InterPro" id="IPR036869">
    <property type="entry name" value="J_dom_sf"/>
</dbReference>
<dbReference type="SUPFAM" id="SSF54928">
    <property type="entry name" value="RNA-binding domain, RBD"/>
    <property type="match status" value="1"/>
</dbReference>
<dbReference type="PROSITE" id="PS50076">
    <property type="entry name" value="DNAJ_2"/>
    <property type="match status" value="1"/>
</dbReference>
<feature type="compositionally biased region" description="Basic and acidic residues" evidence="1">
    <location>
        <begin position="364"/>
        <end position="374"/>
    </location>
</feature>
<gene>
    <name evidence="3" type="ORF">QBZ16_002992</name>
</gene>
<feature type="domain" description="J" evidence="2">
    <location>
        <begin position="4"/>
        <end position="79"/>
    </location>
</feature>
<evidence type="ECO:0000259" key="2">
    <source>
        <dbReference type="PROSITE" id="PS50076"/>
    </source>
</evidence>
<feature type="compositionally biased region" description="Acidic residues" evidence="1">
    <location>
        <begin position="471"/>
        <end position="481"/>
    </location>
</feature>
<dbReference type="Gene3D" id="3.30.70.330">
    <property type="match status" value="1"/>
</dbReference>